<feature type="region of interest" description="Disordered" evidence="10">
    <location>
        <begin position="32"/>
        <end position="63"/>
    </location>
</feature>
<keyword evidence="4" id="KW-0238">DNA-binding</keyword>
<dbReference type="Pfam" id="PF00010">
    <property type="entry name" value="HLH"/>
    <property type="match status" value="1"/>
</dbReference>
<protein>
    <recommendedName>
        <fullName evidence="7">Max dimerization protein 3</fullName>
    </recommendedName>
    <alternativeName>
        <fullName evidence="8">Max-associated protein 3</fullName>
    </alternativeName>
</protein>
<keyword evidence="2" id="KW-0678">Repressor</keyword>
<evidence type="ECO:0000256" key="1">
    <source>
        <dbReference type="ARBA" id="ARBA00004123"/>
    </source>
</evidence>
<evidence type="ECO:0000256" key="4">
    <source>
        <dbReference type="ARBA" id="ARBA00023125"/>
    </source>
</evidence>
<dbReference type="GO" id="GO:0000978">
    <property type="term" value="F:RNA polymerase II cis-regulatory region sequence-specific DNA binding"/>
    <property type="evidence" value="ECO:0007669"/>
    <property type="project" value="TreeGrafter"/>
</dbReference>
<keyword evidence="12" id="KW-1185">Reference proteome</keyword>
<evidence type="ECO:0000256" key="6">
    <source>
        <dbReference type="ARBA" id="ARBA00023242"/>
    </source>
</evidence>
<dbReference type="GO" id="GO:0005634">
    <property type="term" value="C:nucleus"/>
    <property type="evidence" value="ECO:0007669"/>
    <property type="project" value="UniProtKB-SubCell"/>
</dbReference>
<dbReference type="RefSeq" id="XP_014068866.1">
    <property type="nucleotide sequence ID" value="XM_014213391.2"/>
</dbReference>
<keyword evidence="9" id="KW-0175">Coiled coil</keyword>
<evidence type="ECO:0000256" key="9">
    <source>
        <dbReference type="SAM" id="Coils"/>
    </source>
</evidence>
<evidence type="ECO:0000259" key="11">
    <source>
        <dbReference type="PROSITE" id="PS50888"/>
    </source>
</evidence>
<evidence type="ECO:0000313" key="13">
    <source>
        <dbReference type="RefSeq" id="XP_014068866.1"/>
    </source>
</evidence>
<organism evidence="12 13">
    <name type="scientific">Salmo salar</name>
    <name type="common">Atlantic salmon</name>
    <dbReference type="NCBI Taxonomy" id="8030"/>
    <lineage>
        <taxon>Eukaryota</taxon>
        <taxon>Metazoa</taxon>
        <taxon>Chordata</taxon>
        <taxon>Craniata</taxon>
        <taxon>Vertebrata</taxon>
        <taxon>Euteleostomi</taxon>
        <taxon>Actinopterygii</taxon>
        <taxon>Neopterygii</taxon>
        <taxon>Teleostei</taxon>
        <taxon>Protacanthopterygii</taxon>
        <taxon>Salmoniformes</taxon>
        <taxon>Salmonidae</taxon>
        <taxon>Salmoninae</taxon>
        <taxon>Salmo</taxon>
    </lineage>
</organism>
<evidence type="ECO:0000256" key="7">
    <source>
        <dbReference type="ARBA" id="ARBA00040424"/>
    </source>
</evidence>
<keyword evidence="5" id="KW-0804">Transcription</keyword>
<dbReference type="CTD" id="83463"/>
<gene>
    <name evidence="13" type="primary">mxd3</name>
</gene>
<feature type="coiled-coil region" evidence="9">
    <location>
        <begin position="63"/>
        <end position="129"/>
    </location>
</feature>
<dbReference type="GO" id="GO:0046983">
    <property type="term" value="F:protein dimerization activity"/>
    <property type="evidence" value="ECO:0007669"/>
    <property type="project" value="InterPro"/>
</dbReference>
<name>A0A1S3SWZ2_SALSA</name>
<dbReference type="InterPro" id="IPR011598">
    <property type="entry name" value="bHLH_dom"/>
</dbReference>
<evidence type="ECO:0000256" key="2">
    <source>
        <dbReference type="ARBA" id="ARBA00022491"/>
    </source>
</evidence>
<keyword evidence="6" id="KW-0539">Nucleus</keyword>
<evidence type="ECO:0000256" key="5">
    <source>
        <dbReference type="ARBA" id="ARBA00023163"/>
    </source>
</evidence>
<dbReference type="KEGG" id="sasa:106612341"/>
<dbReference type="GeneID" id="106612341"/>
<dbReference type="Proteomes" id="UP001652741">
    <property type="component" value="Chromosome ssa09"/>
</dbReference>
<evidence type="ECO:0000256" key="8">
    <source>
        <dbReference type="ARBA" id="ARBA00041430"/>
    </source>
</evidence>
<dbReference type="AlphaFoldDB" id="A0A1S3SWZ2"/>
<reference evidence="13" key="1">
    <citation type="submission" date="2025-08" db="UniProtKB">
        <authorList>
            <consortium name="RefSeq"/>
        </authorList>
    </citation>
    <scope>IDENTIFICATION</scope>
</reference>
<dbReference type="InterPro" id="IPR036638">
    <property type="entry name" value="HLH_DNA-bd_sf"/>
</dbReference>
<dbReference type="PROSITE" id="PS50888">
    <property type="entry name" value="BHLH"/>
    <property type="match status" value="1"/>
</dbReference>
<proteinExistence type="predicted"/>
<dbReference type="PANTHER" id="PTHR11969:SF6">
    <property type="entry name" value="MAX DIMERIZATION PROTEIN 3"/>
    <property type="match status" value="1"/>
</dbReference>
<accession>A0A1S3SWZ2</accession>
<comment type="subcellular location">
    <subcellularLocation>
        <location evidence="1">Nucleus</location>
    </subcellularLocation>
</comment>
<dbReference type="SUPFAM" id="SSF47459">
    <property type="entry name" value="HLH, helix-loop-helix DNA-binding domain"/>
    <property type="match status" value="1"/>
</dbReference>
<dbReference type="Gene3D" id="4.10.280.10">
    <property type="entry name" value="Helix-loop-helix DNA-binding domain"/>
    <property type="match status" value="1"/>
</dbReference>
<dbReference type="SMART" id="SM00353">
    <property type="entry name" value="HLH"/>
    <property type="match status" value="1"/>
</dbReference>
<evidence type="ECO:0000313" key="12">
    <source>
        <dbReference type="Proteomes" id="UP001652741"/>
    </source>
</evidence>
<sequence>MDANTCNIQVLLQAAEFLERREREAEHGYASVLPFYSPGDSNKKSKQKNKKLQAAGSNRTVHNELEKHRRAQLRHHLEQLKQQVPQLSDSMRNTTLNLLRRAQKHIKKLQEQDERAEQLKGHLRWEQRELRVRLEQLQGHGGLGGLTGLGPGGLTGQGLGGTGVVSERMRNDSLGSAAMSSSERSDSDREDVEVDVESIVFECLDSDGLGTVHGMDHCYSSSPAWAGL</sequence>
<evidence type="ECO:0000256" key="3">
    <source>
        <dbReference type="ARBA" id="ARBA00023015"/>
    </source>
</evidence>
<feature type="domain" description="BHLH" evidence="11">
    <location>
        <begin position="57"/>
        <end position="109"/>
    </location>
</feature>
<keyword evidence="3" id="KW-0805">Transcription regulation</keyword>
<dbReference type="OrthoDB" id="5920083at2759"/>
<dbReference type="GO" id="GO:0000981">
    <property type="term" value="F:DNA-binding transcription factor activity, RNA polymerase II-specific"/>
    <property type="evidence" value="ECO:0007669"/>
    <property type="project" value="TreeGrafter"/>
</dbReference>
<dbReference type="PANTHER" id="PTHR11969">
    <property type="entry name" value="MAX DIMERIZATION, MAD"/>
    <property type="match status" value="1"/>
</dbReference>
<evidence type="ECO:0000256" key="10">
    <source>
        <dbReference type="SAM" id="MobiDB-lite"/>
    </source>
</evidence>
<dbReference type="STRING" id="8030.ENSSSAP00000036228"/>